<protein>
    <recommendedName>
        <fullName evidence="1">Carrier domain-containing protein</fullName>
    </recommendedName>
</protein>
<dbReference type="Gene3D" id="1.10.1200.10">
    <property type="entry name" value="ACP-like"/>
    <property type="match status" value="1"/>
</dbReference>
<dbReference type="SUPFAM" id="SSF47336">
    <property type="entry name" value="ACP-like"/>
    <property type="match status" value="1"/>
</dbReference>
<keyword evidence="3" id="KW-1185">Reference proteome</keyword>
<dbReference type="Pfam" id="PF00550">
    <property type="entry name" value="PP-binding"/>
    <property type="match status" value="1"/>
</dbReference>
<sequence>MSEIVEEIGQTVLTVIGDVLGCSPQDLREQPVLAAHDWDSITSLEALAQLESGFGVKLQLRDFHAARTADEMAALIAKALNR</sequence>
<proteinExistence type="predicted"/>
<feature type="domain" description="Carrier" evidence="1">
    <location>
        <begin position="1"/>
        <end position="80"/>
    </location>
</feature>
<dbReference type="EMBL" id="LMXB01000058">
    <property type="protein sequence ID" value="KUO18777.1"/>
    <property type="molecule type" value="Genomic_DNA"/>
</dbReference>
<dbReference type="RefSeq" id="WP_067025042.1">
    <property type="nucleotide sequence ID" value="NZ_KQ949089.1"/>
</dbReference>
<dbReference type="InterPro" id="IPR036736">
    <property type="entry name" value="ACP-like_sf"/>
</dbReference>
<name>A0A101UXM6_9ACTN</name>
<dbReference type="InterPro" id="IPR009081">
    <property type="entry name" value="PP-bd_ACP"/>
</dbReference>
<evidence type="ECO:0000259" key="1">
    <source>
        <dbReference type="PROSITE" id="PS50075"/>
    </source>
</evidence>
<reference evidence="2 3" key="1">
    <citation type="submission" date="2015-10" db="EMBL/GenBank/DDBJ databases">
        <title>Draft genome sequence of Streptomyces sp. RV15, isolated from a marine sponge.</title>
        <authorList>
            <person name="Ruckert C."/>
            <person name="Abdelmohsen U.R."/>
            <person name="Winkler A."/>
            <person name="Hentschel U."/>
            <person name="Kalinowski J."/>
            <person name="Kampfer P."/>
            <person name="Glaeser S."/>
        </authorList>
    </citation>
    <scope>NUCLEOTIDE SEQUENCE [LARGE SCALE GENOMIC DNA]</scope>
    <source>
        <strain evidence="2 3">RV15</strain>
    </source>
</reference>
<dbReference type="OrthoDB" id="3693303at2"/>
<evidence type="ECO:0000313" key="2">
    <source>
        <dbReference type="EMBL" id="KUO18777.1"/>
    </source>
</evidence>
<comment type="caution">
    <text evidence="2">The sequence shown here is derived from an EMBL/GenBank/DDBJ whole genome shotgun (WGS) entry which is preliminary data.</text>
</comment>
<dbReference type="AlphaFoldDB" id="A0A101UXM6"/>
<dbReference type="STRING" id="909626.AQJ91_23155"/>
<organism evidence="2 3">
    <name type="scientific">Streptomyces dysideae</name>
    <dbReference type="NCBI Taxonomy" id="909626"/>
    <lineage>
        <taxon>Bacteria</taxon>
        <taxon>Bacillati</taxon>
        <taxon>Actinomycetota</taxon>
        <taxon>Actinomycetes</taxon>
        <taxon>Kitasatosporales</taxon>
        <taxon>Streptomycetaceae</taxon>
        <taxon>Streptomyces</taxon>
    </lineage>
</organism>
<accession>A0A101UXM6</accession>
<dbReference type="PROSITE" id="PS50075">
    <property type="entry name" value="CARRIER"/>
    <property type="match status" value="1"/>
</dbReference>
<gene>
    <name evidence="2" type="ORF">AQJ91_23155</name>
</gene>
<dbReference type="Proteomes" id="UP000053260">
    <property type="component" value="Unassembled WGS sequence"/>
</dbReference>
<evidence type="ECO:0000313" key="3">
    <source>
        <dbReference type="Proteomes" id="UP000053260"/>
    </source>
</evidence>